<reference evidence="1" key="1">
    <citation type="journal article" date="2020" name="Nature">
        <title>Giant virus diversity and host interactions through global metagenomics.</title>
        <authorList>
            <person name="Schulz F."/>
            <person name="Roux S."/>
            <person name="Paez-Espino D."/>
            <person name="Jungbluth S."/>
            <person name="Walsh D.A."/>
            <person name="Denef V.J."/>
            <person name="McMahon K.D."/>
            <person name="Konstantinidis K.T."/>
            <person name="Eloe-Fadrosh E.A."/>
            <person name="Kyrpides N.C."/>
            <person name="Woyke T."/>
        </authorList>
    </citation>
    <scope>NUCLEOTIDE SEQUENCE</scope>
    <source>
        <strain evidence="1">GVMAG-M-3300023184-105</strain>
    </source>
</reference>
<proteinExistence type="predicted"/>
<protein>
    <recommendedName>
        <fullName evidence="2">Glycosyltransferase 2-like domain-containing protein</fullName>
    </recommendedName>
</protein>
<dbReference type="InterPro" id="IPR029044">
    <property type="entry name" value="Nucleotide-diphossugar_trans"/>
</dbReference>
<name>A0A6C0HH57_9ZZZZ</name>
<dbReference type="AlphaFoldDB" id="A0A6C0HH57"/>
<dbReference type="SUPFAM" id="SSF53448">
    <property type="entry name" value="Nucleotide-diphospho-sugar transferases"/>
    <property type="match status" value="1"/>
</dbReference>
<evidence type="ECO:0008006" key="2">
    <source>
        <dbReference type="Google" id="ProtNLM"/>
    </source>
</evidence>
<sequence length="285" mass="32617">MSADTEVIATRSEVLLEEKVKCFVEKNSPKLSILTPCFGGMCYVNYIDCLIKTLSLFRHFKFDIDVIFCKNDSLVSRARNNLIAKAMSDPKTTHMIFIDNDITWNPIDILKLVISEKPIIGGAYPLKTYKWDNLTNPQTAKDLIDKRNSSILKDMISDAEMVQYNAVNYNVNYLSNNLQVEGNIAKIRHLATGFMMIQRGVIEKMFKAFPSTKFVDDINFLEPHENEFAYALFDCGVEEGHYFSEDWMFCQRWAKMGGSIYLDVTVNLNHTGLEDFKGSYVSTIL</sequence>
<organism evidence="1">
    <name type="scientific">viral metagenome</name>
    <dbReference type="NCBI Taxonomy" id="1070528"/>
    <lineage>
        <taxon>unclassified sequences</taxon>
        <taxon>metagenomes</taxon>
        <taxon>organismal metagenomes</taxon>
    </lineage>
</organism>
<dbReference type="EMBL" id="MN739957">
    <property type="protein sequence ID" value="QHT79968.1"/>
    <property type="molecule type" value="Genomic_DNA"/>
</dbReference>
<accession>A0A6C0HH57</accession>
<dbReference type="Gene3D" id="3.90.550.10">
    <property type="entry name" value="Spore Coat Polysaccharide Biosynthesis Protein SpsA, Chain A"/>
    <property type="match status" value="1"/>
</dbReference>
<evidence type="ECO:0000313" key="1">
    <source>
        <dbReference type="EMBL" id="QHT79968.1"/>
    </source>
</evidence>